<gene>
    <name evidence="2" type="ORF">K2173_004394</name>
</gene>
<dbReference type="EMBL" id="JAIWQS010000006">
    <property type="protein sequence ID" value="KAJ8761618.1"/>
    <property type="molecule type" value="Genomic_DNA"/>
</dbReference>
<organism evidence="2 3">
    <name type="scientific">Erythroxylum novogranatense</name>
    <dbReference type="NCBI Taxonomy" id="1862640"/>
    <lineage>
        <taxon>Eukaryota</taxon>
        <taxon>Viridiplantae</taxon>
        <taxon>Streptophyta</taxon>
        <taxon>Embryophyta</taxon>
        <taxon>Tracheophyta</taxon>
        <taxon>Spermatophyta</taxon>
        <taxon>Magnoliopsida</taxon>
        <taxon>eudicotyledons</taxon>
        <taxon>Gunneridae</taxon>
        <taxon>Pentapetalae</taxon>
        <taxon>rosids</taxon>
        <taxon>fabids</taxon>
        <taxon>Malpighiales</taxon>
        <taxon>Erythroxylaceae</taxon>
        <taxon>Erythroxylum</taxon>
    </lineage>
</organism>
<dbReference type="PANTHER" id="PTHR36005:SF1">
    <property type="entry name" value="DNA LIGASE-LIKE PROTEIN"/>
    <property type="match status" value="1"/>
</dbReference>
<feature type="region of interest" description="Disordered" evidence="1">
    <location>
        <begin position="29"/>
        <end position="66"/>
    </location>
</feature>
<dbReference type="PANTHER" id="PTHR36005">
    <property type="entry name" value="DNA LIGASE-LIKE PROTEIN"/>
    <property type="match status" value="1"/>
</dbReference>
<name>A0AAV8T5Z0_9ROSI</name>
<evidence type="ECO:0000313" key="2">
    <source>
        <dbReference type="EMBL" id="KAJ8761618.1"/>
    </source>
</evidence>
<accession>A0AAV8T5Z0</accession>
<evidence type="ECO:0000256" key="1">
    <source>
        <dbReference type="SAM" id="MobiDB-lite"/>
    </source>
</evidence>
<evidence type="ECO:0000313" key="3">
    <source>
        <dbReference type="Proteomes" id="UP001159364"/>
    </source>
</evidence>
<dbReference type="AlphaFoldDB" id="A0AAV8T5Z0"/>
<dbReference type="Proteomes" id="UP001159364">
    <property type="component" value="Linkage Group LG06"/>
</dbReference>
<reference evidence="2 3" key="1">
    <citation type="submission" date="2021-09" db="EMBL/GenBank/DDBJ databases">
        <title>Genomic insights and catalytic innovation underlie evolution of tropane alkaloids biosynthesis.</title>
        <authorList>
            <person name="Wang Y.-J."/>
            <person name="Tian T."/>
            <person name="Huang J.-P."/>
            <person name="Huang S.-X."/>
        </authorList>
    </citation>
    <scope>NUCLEOTIDE SEQUENCE [LARGE SCALE GENOMIC DNA]</scope>
    <source>
        <strain evidence="2">KIB-2018</strain>
        <tissue evidence="2">Leaf</tissue>
    </source>
</reference>
<protein>
    <submittedName>
        <fullName evidence="2">Uncharacterized protein</fullName>
    </submittedName>
</protein>
<keyword evidence="3" id="KW-1185">Reference proteome</keyword>
<comment type="caution">
    <text evidence="2">The sequence shown here is derived from an EMBL/GenBank/DDBJ whole genome shotgun (WGS) entry which is preliminary data.</text>
</comment>
<proteinExistence type="predicted"/>
<sequence>MDNEEEFSLFSDAEKSPFPVPARKLKRLRKSTAQISVDPPVSPSDGDAPSLHATSSPVSKTRDSVEKDFDEFEAVNEVNSGLEEINGEEGRIGVKRVLEFEEFDKSCEEDQRNVFESEGRAMVSLWRTNLRLLRETRDASFKPVPLVQKPISSILEKIRKRKLEVAKKSIVESRSSLLDDNDAFSIEDTVGFDVEIEYHKVAKT</sequence>